<evidence type="ECO:0000313" key="5">
    <source>
        <dbReference type="EMBL" id="AMG74977.1"/>
    </source>
</evidence>
<dbReference type="AlphaFoldDB" id="A0AA86L4J7"/>
<dbReference type="SMART" id="SM00347">
    <property type="entry name" value="HTH_MARR"/>
    <property type="match status" value="1"/>
</dbReference>
<dbReference type="Proteomes" id="UP000058599">
    <property type="component" value="Chromosome"/>
</dbReference>
<dbReference type="PANTHER" id="PTHR42756:SF1">
    <property type="entry name" value="TRANSCRIPTIONAL REPRESSOR OF EMRAB OPERON"/>
    <property type="match status" value="1"/>
</dbReference>
<accession>A0AA86L4J7</accession>
<gene>
    <name evidence="5" type="ORF">SGRAN_2625</name>
</gene>
<sequence>MRNALRENGPDVQDGGAEDGGQLHDLARLVFQSFQRLLEHRTMVHDVSASQWSFLRQLWRTDGICQRELANRLGISEATATIALRRLEEKGFVSRWRNAGNRREMLVFPTRRTQALEAVLIPLARDVHVLATQDFTAAEVATLERLLRSVIANLAAA</sequence>
<dbReference type="PANTHER" id="PTHR42756">
    <property type="entry name" value="TRANSCRIPTIONAL REGULATOR, MARR"/>
    <property type="match status" value="1"/>
</dbReference>
<feature type="domain" description="HTH marR-type" evidence="4">
    <location>
        <begin position="23"/>
        <end position="152"/>
    </location>
</feature>
<name>A0AA86L4J7_9SPHN</name>
<dbReference type="EMBL" id="CP012199">
    <property type="protein sequence ID" value="AMG74977.1"/>
    <property type="molecule type" value="Genomic_DNA"/>
</dbReference>
<protein>
    <submittedName>
        <fullName evidence="5">Transcriptional regulator, MarR family</fullName>
    </submittedName>
</protein>
<dbReference type="PROSITE" id="PS50995">
    <property type="entry name" value="HTH_MARR_2"/>
    <property type="match status" value="1"/>
</dbReference>
<dbReference type="InterPro" id="IPR036390">
    <property type="entry name" value="WH_DNA-bd_sf"/>
</dbReference>
<evidence type="ECO:0000313" key="6">
    <source>
        <dbReference type="Proteomes" id="UP000058599"/>
    </source>
</evidence>
<organism evidence="5 6">
    <name type="scientific">Sphingopyxis granuli</name>
    <dbReference type="NCBI Taxonomy" id="267128"/>
    <lineage>
        <taxon>Bacteria</taxon>
        <taxon>Pseudomonadati</taxon>
        <taxon>Pseudomonadota</taxon>
        <taxon>Alphaproteobacteria</taxon>
        <taxon>Sphingomonadales</taxon>
        <taxon>Sphingomonadaceae</taxon>
        <taxon>Sphingopyxis</taxon>
    </lineage>
</organism>
<dbReference type="KEGG" id="sgi:SGRAN_2625"/>
<evidence type="ECO:0000259" key="4">
    <source>
        <dbReference type="PROSITE" id="PS50995"/>
    </source>
</evidence>
<dbReference type="InterPro" id="IPR036388">
    <property type="entry name" value="WH-like_DNA-bd_sf"/>
</dbReference>
<proteinExistence type="predicted"/>
<evidence type="ECO:0000256" key="3">
    <source>
        <dbReference type="ARBA" id="ARBA00023163"/>
    </source>
</evidence>
<evidence type="ECO:0000256" key="1">
    <source>
        <dbReference type="ARBA" id="ARBA00023015"/>
    </source>
</evidence>
<dbReference type="PRINTS" id="PR00598">
    <property type="entry name" value="HTHMARR"/>
</dbReference>
<dbReference type="Gene3D" id="1.10.10.10">
    <property type="entry name" value="Winged helix-like DNA-binding domain superfamily/Winged helix DNA-binding domain"/>
    <property type="match status" value="1"/>
</dbReference>
<keyword evidence="1" id="KW-0805">Transcription regulation</keyword>
<dbReference type="GO" id="GO:0003700">
    <property type="term" value="F:DNA-binding transcription factor activity"/>
    <property type="evidence" value="ECO:0007669"/>
    <property type="project" value="InterPro"/>
</dbReference>
<dbReference type="SUPFAM" id="SSF46785">
    <property type="entry name" value="Winged helix' DNA-binding domain"/>
    <property type="match status" value="1"/>
</dbReference>
<keyword evidence="6" id="KW-1185">Reference proteome</keyword>
<keyword evidence="3" id="KW-0804">Transcription</keyword>
<dbReference type="InterPro" id="IPR000835">
    <property type="entry name" value="HTH_MarR-typ"/>
</dbReference>
<keyword evidence="2" id="KW-0238">DNA-binding</keyword>
<evidence type="ECO:0000256" key="2">
    <source>
        <dbReference type="ARBA" id="ARBA00023125"/>
    </source>
</evidence>
<dbReference type="GO" id="GO:0003677">
    <property type="term" value="F:DNA binding"/>
    <property type="evidence" value="ECO:0007669"/>
    <property type="project" value="UniProtKB-KW"/>
</dbReference>
<reference evidence="5 6" key="1">
    <citation type="journal article" date="2016" name="BMC Genomics">
        <title>Genomic analysis of the nitrate-respiring Sphingopyxis granuli (formerly Sphingomonas macrogoltabida) strain TFA.</title>
        <authorList>
            <person name="Garcia-Romero I."/>
            <person name="Perez-Pulido A.J."/>
            <person name="Gonzalez-Flores Y.E."/>
            <person name="Reyes-Ramirez F."/>
            <person name="Santero E."/>
            <person name="Floriano B."/>
        </authorList>
    </citation>
    <scope>NUCLEOTIDE SEQUENCE [LARGE SCALE GENOMIC DNA]</scope>
    <source>
        <strain evidence="5 6">TFA</strain>
    </source>
</reference>
<dbReference type="Pfam" id="PF01047">
    <property type="entry name" value="MarR"/>
    <property type="match status" value="1"/>
</dbReference>
<dbReference type="RefSeq" id="WP_067184340.1">
    <property type="nucleotide sequence ID" value="NZ_CP012199.1"/>
</dbReference>